<organism evidence="4">
    <name type="scientific">Magnetococcus massalia (strain MO-1)</name>
    <dbReference type="NCBI Taxonomy" id="451514"/>
    <lineage>
        <taxon>Bacteria</taxon>
        <taxon>Pseudomonadati</taxon>
        <taxon>Pseudomonadota</taxon>
        <taxon>Magnetococcia</taxon>
        <taxon>Magnetococcales</taxon>
        <taxon>Magnetococcaceae</taxon>
        <taxon>Magnetococcus</taxon>
    </lineage>
</organism>
<dbReference type="Pfam" id="PF03060">
    <property type="entry name" value="NMO"/>
    <property type="match status" value="1"/>
</dbReference>
<name>A0A1S7LM57_MAGMO</name>
<gene>
    <name evidence="4" type="ORF">MAGMO_3605</name>
</gene>
<dbReference type="EC" id="1.13.12.16" evidence="4"/>
<protein>
    <submittedName>
        <fullName evidence="4">Putative 2-nitropropane dioxygenase</fullName>
        <ecNumber evidence="4">1.13.12.16</ecNumber>
    </submittedName>
</protein>
<accession>A0A1S7LM57</accession>
<dbReference type="Gene3D" id="3.20.20.70">
    <property type="entry name" value="Aldolase class I"/>
    <property type="match status" value="1"/>
</dbReference>
<reference evidence="4" key="1">
    <citation type="submission" date="2015-04" db="EMBL/GenBank/DDBJ databases">
        <authorList>
            <person name="Syromyatnikov M.Y."/>
            <person name="Popov V.N."/>
        </authorList>
    </citation>
    <scope>NUCLEOTIDE SEQUENCE</scope>
    <source>
        <strain evidence="4">MO-1</strain>
    </source>
</reference>
<dbReference type="SUPFAM" id="SSF51412">
    <property type="entry name" value="Inosine monophosphate dehydrogenase (IMPDH)"/>
    <property type="match status" value="1"/>
</dbReference>
<evidence type="ECO:0000256" key="3">
    <source>
        <dbReference type="ARBA" id="ARBA00023002"/>
    </source>
</evidence>
<dbReference type="EMBL" id="LO017727">
    <property type="protein sequence ID" value="CRH07738.1"/>
    <property type="molecule type" value="Genomic_DNA"/>
</dbReference>
<dbReference type="GO" id="GO:0018580">
    <property type="term" value="F:nitronate monooxygenase activity"/>
    <property type="evidence" value="ECO:0007669"/>
    <property type="project" value="UniProtKB-EC"/>
</dbReference>
<keyword evidence="1" id="KW-0285">Flavoprotein</keyword>
<dbReference type="GO" id="GO:0051213">
    <property type="term" value="F:dioxygenase activity"/>
    <property type="evidence" value="ECO:0007669"/>
    <property type="project" value="UniProtKB-KW"/>
</dbReference>
<evidence type="ECO:0000313" key="4">
    <source>
        <dbReference type="EMBL" id="CRH07738.1"/>
    </source>
</evidence>
<sequence>MGVRVSAHKLAAAVANAGGGGIIATVALSLASKHYTKGKDYYKANIKALADELAWAREKSADGIIGTNCMVAIRDYEAMVRTSVEHGAQMIISGAGLPLRLPEYAADFPQCALVPIVSSLRAAKLLAKRWHKTYKRLPDAFVFEDPNTAGGHLGVGREELYGEEHGADHVVPQLAEWSEKQYGGEIPIISAGGIWDRKDIDHMFSLGAKGVQMASRFICTHECDAAPSFKQSFIDAKEGDVVIIDSPAGLPGRALKTQFTEDLFRGEEVATKCIATCLEHCRCRDEKETFCIAEALHVAQQGDMQKGLVFTGTNATRHKKIVHVSELFEELNGVPVKVR</sequence>
<dbReference type="PANTHER" id="PTHR32332:SF18">
    <property type="entry name" value="2-NITROPROPANE DIOXYGENASE"/>
    <property type="match status" value="1"/>
</dbReference>
<dbReference type="AlphaFoldDB" id="A0A1S7LM57"/>
<dbReference type="CDD" id="cd04730">
    <property type="entry name" value="NPD_like"/>
    <property type="match status" value="1"/>
</dbReference>
<evidence type="ECO:0000256" key="1">
    <source>
        <dbReference type="ARBA" id="ARBA00022630"/>
    </source>
</evidence>
<proteinExistence type="predicted"/>
<dbReference type="PANTHER" id="PTHR32332">
    <property type="entry name" value="2-NITROPROPANE DIOXYGENASE"/>
    <property type="match status" value="1"/>
</dbReference>
<keyword evidence="3 4" id="KW-0560">Oxidoreductase</keyword>
<dbReference type="InterPro" id="IPR013785">
    <property type="entry name" value="Aldolase_TIM"/>
</dbReference>
<keyword evidence="4" id="KW-0223">Dioxygenase</keyword>
<dbReference type="InterPro" id="IPR004136">
    <property type="entry name" value="NMO"/>
</dbReference>
<keyword evidence="2" id="KW-0288">FMN</keyword>
<evidence type="ECO:0000256" key="2">
    <source>
        <dbReference type="ARBA" id="ARBA00022643"/>
    </source>
</evidence>